<protein>
    <recommendedName>
        <fullName evidence="5">RNA ligase (ATP)</fullName>
    </recommendedName>
</protein>
<dbReference type="Gene3D" id="1.10.10.1810">
    <property type="entry name" value="RNA ligase"/>
    <property type="match status" value="1"/>
</dbReference>
<dbReference type="InterPro" id="IPR040609">
    <property type="entry name" value="Rnl2_C"/>
</dbReference>
<feature type="domain" description="RNA ligase 2 C-terminal" evidence="2">
    <location>
        <begin position="250"/>
        <end position="312"/>
    </location>
</feature>
<dbReference type="InterPro" id="IPR041948">
    <property type="entry name" value="Rnl1/2_C_sf"/>
</dbReference>
<keyword evidence="4" id="KW-1185">Reference proteome</keyword>
<dbReference type="InterPro" id="IPR021122">
    <property type="entry name" value="RNA_ligase_dom_REL/Rnl2"/>
</dbReference>
<evidence type="ECO:0000259" key="2">
    <source>
        <dbReference type="Pfam" id="PF18043"/>
    </source>
</evidence>
<reference evidence="3" key="1">
    <citation type="submission" date="2023-10" db="EMBL/GenBank/DDBJ databases">
        <authorList>
            <person name="Chen Y."/>
            <person name="Shah S."/>
            <person name="Dougan E. K."/>
            <person name="Thang M."/>
            <person name="Chan C."/>
        </authorList>
    </citation>
    <scope>NUCLEOTIDE SEQUENCE [LARGE SCALE GENOMIC DNA]</scope>
</reference>
<dbReference type="Pfam" id="PF18043">
    <property type="entry name" value="T4_Rnl2_C"/>
    <property type="match status" value="1"/>
</dbReference>
<evidence type="ECO:0008006" key="5">
    <source>
        <dbReference type="Google" id="ProtNLM"/>
    </source>
</evidence>
<dbReference type="Gene3D" id="3.30.470.30">
    <property type="entry name" value="DNA ligase/mRNA capping enzyme"/>
    <property type="match status" value="1"/>
</dbReference>
<dbReference type="Proteomes" id="UP001189429">
    <property type="component" value="Unassembled WGS sequence"/>
</dbReference>
<evidence type="ECO:0000313" key="4">
    <source>
        <dbReference type="Proteomes" id="UP001189429"/>
    </source>
</evidence>
<dbReference type="EMBL" id="CAUYUJ010017690">
    <property type="protein sequence ID" value="CAK0876991.1"/>
    <property type="molecule type" value="Genomic_DNA"/>
</dbReference>
<feature type="domain" description="RNA ligase" evidence="1">
    <location>
        <begin position="27"/>
        <end position="227"/>
    </location>
</feature>
<name>A0ABN9VTY8_9DINO</name>
<comment type="caution">
    <text evidence="3">The sequence shown here is derived from an EMBL/GenBank/DDBJ whole genome shotgun (WGS) entry which is preliminary data.</text>
</comment>
<dbReference type="SUPFAM" id="SSF56091">
    <property type="entry name" value="DNA ligase/mRNA capping enzyme, catalytic domain"/>
    <property type="match status" value="1"/>
</dbReference>
<organism evidence="3 4">
    <name type="scientific">Prorocentrum cordatum</name>
    <dbReference type="NCBI Taxonomy" id="2364126"/>
    <lineage>
        <taxon>Eukaryota</taxon>
        <taxon>Sar</taxon>
        <taxon>Alveolata</taxon>
        <taxon>Dinophyceae</taxon>
        <taxon>Prorocentrales</taxon>
        <taxon>Prorocentraceae</taxon>
        <taxon>Prorocentrum</taxon>
    </lineage>
</organism>
<evidence type="ECO:0000259" key="1">
    <source>
        <dbReference type="Pfam" id="PF09414"/>
    </source>
</evidence>
<dbReference type="Gene3D" id="3.30.1490.70">
    <property type="match status" value="1"/>
</dbReference>
<evidence type="ECO:0000313" key="3">
    <source>
        <dbReference type="EMBL" id="CAK0876991.1"/>
    </source>
</evidence>
<proteinExistence type="predicted"/>
<accession>A0ABN9VTY8</accession>
<gene>
    <name evidence="3" type="ORF">PCOR1329_LOCUS61166</name>
</gene>
<sequence length="320" mass="34380">MAGFCGYGKMGLGAPRSSAVPVSKSASWCVTEKVHGANFSVHVDRAGRLRCAKRTGFLAEHEDFFGHFAVLRRRRAGLVALAEELMAADAAVESAVLVIFGELFGGRYPHATVAPDDSARPVQTGIWYCPHVEFILFDAAVVGGGEGGLFESYSRVAGLAEKHGLLYAKPLLVGPRGLCANYGPRFATTLPAAFGLPVIEANTAEGIVVKPWDVQTPICERPIFKLKVKEFSEGDGCPPPAGDPAMRDFILSFVNDNRVAAAASKVGSPSDRDLWNEIVELVIADIVDEIGEDDQEFLRLRDQVQCEVMDLLAASAARFA</sequence>
<dbReference type="Pfam" id="PF09414">
    <property type="entry name" value="RNA_ligase"/>
    <property type="match status" value="1"/>
</dbReference>